<proteinExistence type="predicted"/>
<name>D1P3R1_9GAMM</name>
<dbReference type="EMBL" id="ABXV02000027">
    <property type="protein sequence ID" value="EFB71914.1"/>
    <property type="molecule type" value="Genomic_DNA"/>
</dbReference>
<dbReference type="AlphaFoldDB" id="D1P3R1"/>
<keyword evidence="2" id="KW-1185">Reference proteome</keyword>
<evidence type="ECO:0000313" key="1">
    <source>
        <dbReference type="EMBL" id="EFB71914.1"/>
    </source>
</evidence>
<evidence type="ECO:0000313" key="2">
    <source>
        <dbReference type="Proteomes" id="UP000005512"/>
    </source>
</evidence>
<dbReference type="HOGENOM" id="CLU_2772629_0_0_6"/>
<gene>
    <name evidence="1" type="ORF">PROVRUST_06667</name>
</gene>
<comment type="caution">
    <text evidence="1">The sequence shown here is derived from an EMBL/GenBank/DDBJ whole genome shotgun (WGS) entry which is preliminary data.</text>
</comment>
<sequence length="69" mass="8077">MHIKNQEYVSVVVFYIVSIPDTKEAEKQGVDYRGSDYNFLQPYQHFVNLFIAKNVIFLIKSRFCSITSP</sequence>
<accession>D1P3R1</accession>
<reference evidence="1" key="1">
    <citation type="submission" date="2009-12" db="EMBL/GenBank/DDBJ databases">
        <authorList>
            <person name="Weinstock G."/>
            <person name="Sodergren E."/>
            <person name="Clifton S."/>
            <person name="Fulton L."/>
            <person name="Fulton B."/>
            <person name="Courtney L."/>
            <person name="Fronick C."/>
            <person name="Harrison M."/>
            <person name="Strong C."/>
            <person name="Farmer C."/>
            <person name="Delahaunty K."/>
            <person name="Markovic C."/>
            <person name="Hall O."/>
            <person name="Minx P."/>
            <person name="Tomlinson C."/>
            <person name="Mitreva M."/>
            <person name="Nelson J."/>
            <person name="Hou S."/>
            <person name="Wollam A."/>
            <person name="Pepin K.H."/>
            <person name="Johnson M."/>
            <person name="Bhonagiri V."/>
            <person name="Nash W.E."/>
            <person name="Warren W."/>
            <person name="Chinwalla A."/>
            <person name="Mardis E.R."/>
            <person name="Wilson R.K."/>
        </authorList>
    </citation>
    <scope>NUCLEOTIDE SEQUENCE [LARGE SCALE GENOMIC DNA]</scope>
    <source>
        <strain evidence="1">DSM 4541</strain>
    </source>
</reference>
<dbReference type="Proteomes" id="UP000005512">
    <property type="component" value="Unassembled WGS sequence"/>
</dbReference>
<organism evidence="1 2">
    <name type="scientific">Providencia rustigianii DSM 4541</name>
    <dbReference type="NCBI Taxonomy" id="500637"/>
    <lineage>
        <taxon>Bacteria</taxon>
        <taxon>Pseudomonadati</taxon>
        <taxon>Pseudomonadota</taxon>
        <taxon>Gammaproteobacteria</taxon>
        <taxon>Enterobacterales</taxon>
        <taxon>Morganellaceae</taxon>
        <taxon>Providencia</taxon>
    </lineage>
</organism>
<protein>
    <submittedName>
        <fullName evidence="1">Uncharacterized protein</fullName>
    </submittedName>
</protein>